<dbReference type="InterPro" id="IPR038460">
    <property type="entry name" value="AcetylCoA_hyd_C_sf"/>
</dbReference>
<dbReference type="InterPro" id="IPR003702">
    <property type="entry name" value="ActCoA_hydro_N"/>
</dbReference>
<comment type="similarity">
    <text evidence="1">Belongs to the acetyl-CoA hydrolase/transferase family.</text>
</comment>
<accession>A0AAU7PPV7</accession>
<dbReference type="Gene3D" id="3.40.1080.10">
    <property type="entry name" value="Glutaconate Coenzyme A-transferase"/>
    <property type="match status" value="1"/>
</dbReference>
<dbReference type="Pfam" id="PF02550">
    <property type="entry name" value="AcetylCoA_hydro"/>
    <property type="match status" value="1"/>
</dbReference>
<evidence type="ECO:0000256" key="2">
    <source>
        <dbReference type="ARBA" id="ARBA00022679"/>
    </source>
</evidence>
<dbReference type="InterPro" id="IPR037171">
    <property type="entry name" value="NagB/RpiA_transferase-like"/>
</dbReference>
<dbReference type="InterPro" id="IPR046433">
    <property type="entry name" value="ActCoA_hydro"/>
</dbReference>
<gene>
    <name evidence="5" type="ORF">ABFV83_01265</name>
</gene>
<protein>
    <submittedName>
        <fullName evidence="5">Acetyl-CoA hydrolase/transferase C-terminal domain-containing protein</fullName>
    </submittedName>
</protein>
<dbReference type="GO" id="GO:0006083">
    <property type="term" value="P:acetate metabolic process"/>
    <property type="evidence" value="ECO:0007669"/>
    <property type="project" value="InterPro"/>
</dbReference>
<feature type="domain" description="Acetyl-CoA hydrolase/transferase C-terminal" evidence="4">
    <location>
        <begin position="274"/>
        <end position="426"/>
    </location>
</feature>
<dbReference type="AlphaFoldDB" id="A0AAU7PPV7"/>
<feature type="domain" description="Acetyl-CoA hydrolase/transferase N-terminal" evidence="3">
    <location>
        <begin position="5"/>
        <end position="184"/>
    </location>
</feature>
<dbReference type="Pfam" id="PF13336">
    <property type="entry name" value="AcetylCoA_hyd_C"/>
    <property type="match status" value="1"/>
</dbReference>
<evidence type="ECO:0000256" key="1">
    <source>
        <dbReference type="ARBA" id="ARBA00009632"/>
    </source>
</evidence>
<evidence type="ECO:0000259" key="4">
    <source>
        <dbReference type="Pfam" id="PF13336"/>
    </source>
</evidence>
<keyword evidence="5" id="KW-0378">Hydrolase</keyword>
<reference evidence="5" key="1">
    <citation type="submission" date="2024-06" db="EMBL/GenBank/DDBJ databases">
        <title>Lacrimispora cavernae sp. nov., a novel anaerobe isolated from bat guano pile inside a cave.</title>
        <authorList>
            <person name="Miller S.L."/>
            <person name="Lu N."/>
            <person name="King J."/>
            <person name="Sankaranarayanan K."/>
            <person name="Lawson P.A."/>
        </authorList>
    </citation>
    <scope>NUCLEOTIDE SEQUENCE</scope>
    <source>
        <strain evidence="5">BS-2</strain>
    </source>
</reference>
<dbReference type="PANTHER" id="PTHR21432">
    <property type="entry name" value="ACETYL-COA HYDROLASE-RELATED"/>
    <property type="match status" value="1"/>
</dbReference>
<dbReference type="Gene3D" id="3.40.1080.20">
    <property type="entry name" value="Acetyl-CoA hydrolase/transferase C-terminal domain"/>
    <property type="match status" value="1"/>
</dbReference>
<dbReference type="Gene3D" id="3.30.750.70">
    <property type="entry name" value="4-hydroxybutyrate coenzyme like domains"/>
    <property type="match status" value="1"/>
</dbReference>
<dbReference type="GO" id="GO:0008775">
    <property type="term" value="F:acetate CoA-transferase activity"/>
    <property type="evidence" value="ECO:0007669"/>
    <property type="project" value="InterPro"/>
</dbReference>
<evidence type="ECO:0000313" key="5">
    <source>
        <dbReference type="EMBL" id="XBS54444.1"/>
    </source>
</evidence>
<evidence type="ECO:0000259" key="3">
    <source>
        <dbReference type="Pfam" id="PF02550"/>
    </source>
</evidence>
<keyword evidence="2" id="KW-0808">Transferase</keyword>
<name>A0AAU7PPV7_9FIRM</name>
<dbReference type="RefSeq" id="WP_349947120.1">
    <property type="nucleotide sequence ID" value="NZ_CP157940.1"/>
</dbReference>
<dbReference type="PANTHER" id="PTHR21432:SF20">
    <property type="entry name" value="ACETYL-COA HYDROLASE"/>
    <property type="match status" value="1"/>
</dbReference>
<dbReference type="GO" id="GO:0016787">
    <property type="term" value="F:hydrolase activity"/>
    <property type="evidence" value="ECO:0007669"/>
    <property type="project" value="UniProtKB-KW"/>
</dbReference>
<dbReference type="InterPro" id="IPR026888">
    <property type="entry name" value="AcetylCoA_hyd_C"/>
</dbReference>
<dbReference type="EMBL" id="CP157940">
    <property type="protein sequence ID" value="XBS54444.1"/>
    <property type="molecule type" value="Genomic_DNA"/>
</dbReference>
<organism evidence="5">
    <name type="scientific">Lacrimispora sp. BS-2</name>
    <dbReference type="NCBI Taxonomy" id="3151850"/>
    <lineage>
        <taxon>Bacteria</taxon>
        <taxon>Bacillati</taxon>
        <taxon>Bacillota</taxon>
        <taxon>Clostridia</taxon>
        <taxon>Lachnospirales</taxon>
        <taxon>Lachnospiraceae</taxon>
        <taxon>Lacrimispora</taxon>
    </lineage>
</organism>
<dbReference type="SUPFAM" id="SSF100950">
    <property type="entry name" value="NagB/RpiA/CoA transferase-like"/>
    <property type="match status" value="2"/>
</dbReference>
<sequence length="441" mass="48077">MDWREIYASKLKTPEEAVKEIHSGDTVLIAHAASEPGVLVEAMVDYAVEQDLRNIRIVQQHDLGPCKYLGPGMERHFSFNNLFVGPASRNHIAAGKGDYTPCFFYQIPDYVVNVEPADVFLVTLSLPDEHGYCSYGISCDFAKEAGQNPRTRVIGSVNPNMPRVMGDNFIHVSRLAAIVESDEPVLEHGNSKIGETEAAIGCHIASLVRDGDCLQLGIGAIPDAVLRCLDDKKDLGIHSEMVSDGVVDLYEKGVITGKRKNIDKGKMVVTFMLGTRRLYDFVDDNPAVSLMPVSYVNDPFVISQNDNVVSINSALQVDLMGQVCAEAIGLKQYSAVGGQVDFVRGAAASKGGRSIIAFPSTTKGGSVSKVVPFLLEGAAVTTSRNDVDYIVTEYGIARMKGKTLRERARALVKIAHPNFQEGLKEEFEKRFSEPFCDGKAL</sequence>
<proteinExistence type="inferred from homology"/>